<dbReference type="InterPro" id="IPR001126">
    <property type="entry name" value="UmuC"/>
</dbReference>
<feature type="domain" description="UmuC" evidence="7">
    <location>
        <begin position="5"/>
        <end position="190"/>
    </location>
</feature>
<keyword evidence="9" id="KW-1185">Reference proteome</keyword>
<evidence type="ECO:0000256" key="1">
    <source>
        <dbReference type="ARBA" id="ARBA00010945"/>
    </source>
</evidence>
<dbReference type="OrthoDB" id="9808813at2"/>
<comment type="similarity">
    <text evidence="1">Belongs to the DNA polymerase type-Y family.</text>
</comment>
<evidence type="ECO:0000256" key="2">
    <source>
        <dbReference type="ARBA" id="ARBA00022763"/>
    </source>
</evidence>
<dbReference type="Gene3D" id="3.30.70.270">
    <property type="match status" value="1"/>
</dbReference>
<comment type="function">
    <text evidence="6">Poorly processive, error-prone DNA polymerase involved in untargeted mutagenesis. Copies undamaged DNA at stalled replication forks, which arise in vivo from mismatched or misaligned primer ends. These misaligned primers can be extended by PolIV. Exhibits no 3'-5' exonuclease (proofreading) activity. May be involved in translesional synthesis, in conjunction with the beta clamp from PolIII.</text>
</comment>
<dbReference type="SUPFAM" id="SSF56672">
    <property type="entry name" value="DNA/RNA polymerases"/>
    <property type="match status" value="1"/>
</dbReference>
<dbReference type="GO" id="GO:0005829">
    <property type="term" value="C:cytosol"/>
    <property type="evidence" value="ECO:0007669"/>
    <property type="project" value="TreeGrafter"/>
</dbReference>
<dbReference type="InterPro" id="IPR050116">
    <property type="entry name" value="DNA_polymerase-Y"/>
</dbReference>
<evidence type="ECO:0000313" key="9">
    <source>
        <dbReference type="Proteomes" id="UP000252530"/>
    </source>
</evidence>
<name>A0A366KBS5_9BIFI</name>
<reference evidence="8 9" key="1">
    <citation type="submission" date="2017-10" db="EMBL/GenBank/DDBJ databases">
        <title>Bifidobacterium xylocopum sp. nov. and Bifidobacterium aemilianum sp. nov., from the carpenter bee (Xylocopa violacea) digestive tract.</title>
        <authorList>
            <person name="Alberoni D."/>
            <person name="Baffoni L."/>
            <person name="Di Gioia D."/>
            <person name="Gaggia F."/>
            <person name="Biavati B."/>
        </authorList>
    </citation>
    <scope>NUCLEOTIDE SEQUENCE [LARGE SCALE GENOMIC DNA]</scope>
    <source>
        <strain evidence="8 9">XV10</strain>
    </source>
</reference>
<protein>
    <submittedName>
        <fullName evidence="8">ImpB</fullName>
    </submittedName>
</protein>
<keyword evidence="2" id="KW-0227">DNA damage</keyword>
<dbReference type="PROSITE" id="PS50173">
    <property type="entry name" value="UMUC"/>
    <property type="match status" value="1"/>
</dbReference>
<dbReference type="GO" id="GO:0042276">
    <property type="term" value="P:error-prone translesion synthesis"/>
    <property type="evidence" value="ECO:0007669"/>
    <property type="project" value="TreeGrafter"/>
</dbReference>
<accession>A0A366KBS5</accession>
<dbReference type="AlphaFoldDB" id="A0A366KBS5"/>
<dbReference type="GO" id="GO:0006281">
    <property type="term" value="P:DNA repair"/>
    <property type="evidence" value="ECO:0007669"/>
    <property type="project" value="UniProtKB-KW"/>
</dbReference>
<keyword evidence="3" id="KW-0741">SOS mutagenesis</keyword>
<dbReference type="EMBL" id="PDCG01000002">
    <property type="protein sequence ID" value="RBP98101.1"/>
    <property type="molecule type" value="Genomic_DNA"/>
</dbReference>
<keyword evidence="5" id="KW-0742">SOS response</keyword>
<evidence type="ECO:0000313" key="8">
    <source>
        <dbReference type="EMBL" id="RBP98101.1"/>
    </source>
</evidence>
<dbReference type="Proteomes" id="UP000252530">
    <property type="component" value="Unassembled WGS sequence"/>
</dbReference>
<dbReference type="Pfam" id="PF13438">
    <property type="entry name" value="DUF4113"/>
    <property type="match status" value="1"/>
</dbReference>
<comment type="caution">
    <text evidence="8">The sequence shown here is derived from an EMBL/GenBank/DDBJ whole genome shotgun (WGS) entry which is preliminary data.</text>
</comment>
<dbReference type="Pfam" id="PF00817">
    <property type="entry name" value="IMS"/>
    <property type="match status" value="1"/>
</dbReference>
<gene>
    <name evidence="8" type="ORF">CRD60_02765</name>
</gene>
<organism evidence="8 9">
    <name type="scientific">Bifidobacterium aemilianum</name>
    <dbReference type="NCBI Taxonomy" id="2493120"/>
    <lineage>
        <taxon>Bacteria</taxon>
        <taxon>Bacillati</taxon>
        <taxon>Actinomycetota</taxon>
        <taxon>Actinomycetes</taxon>
        <taxon>Bifidobacteriales</taxon>
        <taxon>Bifidobacteriaceae</taxon>
        <taxon>Bifidobacterium</taxon>
    </lineage>
</organism>
<dbReference type="GO" id="GO:0009432">
    <property type="term" value="P:SOS response"/>
    <property type="evidence" value="ECO:0007669"/>
    <property type="project" value="UniProtKB-KW"/>
</dbReference>
<dbReference type="RefSeq" id="WP_113859785.1">
    <property type="nucleotide sequence ID" value="NZ_PDCG01000002.1"/>
</dbReference>
<evidence type="ECO:0000259" key="7">
    <source>
        <dbReference type="PROSITE" id="PS50173"/>
    </source>
</evidence>
<dbReference type="InterPro" id="IPR043502">
    <property type="entry name" value="DNA/RNA_pol_sf"/>
</dbReference>
<dbReference type="InterPro" id="IPR017961">
    <property type="entry name" value="DNA_pol_Y-fam_little_finger"/>
</dbReference>
<dbReference type="Pfam" id="PF11799">
    <property type="entry name" value="IMS_C"/>
    <property type="match status" value="1"/>
</dbReference>
<keyword evidence="4" id="KW-0234">DNA repair</keyword>
<evidence type="ECO:0000256" key="5">
    <source>
        <dbReference type="ARBA" id="ARBA00023236"/>
    </source>
</evidence>
<proteinExistence type="inferred from homology"/>
<evidence type="ECO:0000256" key="4">
    <source>
        <dbReference type="ARBA" id="ARBA00023204"/>
    </source>
</evidence>
<dbReference type="Gene3D" id="3.40.1170.60">
    <property type="match status" value="1"/>
</dbReference>
<dbReference type="PANTHER" id="PTHR11076">
    <property type="entry name" value="DNA REPAIR POLYMERASE UMUC / TRANSFERASE FAMILY MEMBER"/>
    <property type="match status" value="1"/>
</dbReference>
<evidence type="ECO:0000256" key="3">
    <source>
        <dbReference type="ARBA" id="ARBA00023199"/>
    </source>
</evidence>
<dbReference type="CDD" id="cd01700">
    <property type="entry name" value="PolY_Pol_V_umuC"/>
    <property type="match status" value="1"/>
</dbReference>
<dbReference type="InterPro" id="IPR025188">
    <property type="entry name" value="DUF4113"/>
</dbReference>
<dbReference type="GO" id="GO:0003684">
    <property type="term" value="F:damaged DNA binding"/>
    <property type="evidence" value="ECO:0007669"/>
    <property type="project" value="InterPro"/>
</dbReference>
<dbReference type="Gene3D" id="1.10.150.20">
    <property type="entry name" value="5' to 3' exonuclease, C-terminal subdomain"/>
    <property type="match status" value="1"/>
</dbReference>
<dbReference type="GO" id="GO:0003887">
    <property type="term" value="F:DNA-directed DNA polymerase activity"/>
    <property type="evidence" value="ECO:0007669"/>
    <property type="project" value="TreeGrafter"/>
</dbReference>
<dbReference type="PANTHER" id="PTHR11076:SF34">
    <property type="entry name" value="PROTEIN UMUC"/>
    <property type="match status" value="1"/>
</dbReference>
<sequence>MAQLLVLADANSFYASCEQVFNPSLVDRPVVVLSNNDGCVVARSPKAKALGISNGTPWFQIQEQAMEDGVVARSSNYELYASMSARMMSIMGRFLPGQEVYSIDECFLRSPWGPNKTMEVCARMREAVLTGLGIPVSVGIAPTKTLAKIANHWAKDHPASRGVTLWSQTEERYGDQALASVPIEEVWGVGRRLTRRLQALGLVNALDLRQADRSMIRHRFSITLERTVLELRGIDCIEDQPDANEGKRSGQIICSRMFSQPITGFDQMSQALSVYSQKACRRLRHQGSLCCQVSAFCASSPYNTARDYISLHRTLPLPNPSDDPLIICKAACDALRDPFDPRASYIRAGVVLVGLVDKGDYQTLPGLEADQDRHGLGMVLDEVNHRFGAARVGIGYGGIRGQGKGDEDTGASWTMRRELLSPRSTTRWDEMAVVRAS</sequence>
<evidence type="ECO:0000256" key="6">
    <source>
        <dbReference type="ARBA" id="ARBA00025589"/>
    </source>
</evidence>
<dbReference type="InterPro" id="IPR043128">
    <property type="entry name" value="Rev_trsase/Diguanyl_cyclase"/>
</dbReference>